<keyword evidence="5" id="KW-0547">Nucleotide-binding</keyword>
<dbReference type="RefSeq" id="WP_177178292.1">
    <property type="nucleotide sequence ID" value="NZ_FODJ01000009.1"/>
</dbReference>
<keyword evidence="9" id="KW-0812">Transmembrane</keyword>
<evidence type="ECO:0000256" key="5">
    <source>
        <dbReference type="ARBA" id="ARBA00022741"/>
    </source>
</evidence>
<evidence type="ECO:0000256" key="4">
    <source>
        <dbReference type="ARBA" id="ARBA00022679"/>
    </source>
</evidence>
<dbReference type="PANTHER" id="PTHR43547">
    <property type="entry name" value="TWO-COMPONENT HISTIDINE KINASE"/>
    <property type="match status" value="1"/>
</dbReference>
<dbReference type="STRING" id="872970.SAMN04488134_10926"/>
<evidence type="ECO:0000256" key="2">
    <source>
        <dbReference type="ARBA" id="ARBA00012438"/>
    </source>
</evidence>
<dbReference type="InterPro" id="IPR004358">
    <property type="entry name" value="Sig_transdc_His_kin-like_C"/>
</dbReference>
<keyword evidence="6 11" id="KW-0418">Kinase</keyword>
<dbReference type="PRINTS" id="PR00344">
    <property type="entry name" value="BCTRLSENSOR"/>
</dbReference>
<keyword evidence="12" id="KW-1185">Reference proteome</keyword>
<feature type="transmembrane region" description="Helical" evidence="9">
    <location>
        <begin position="209"/>
        <end position="228"/>
    </location>
</feature>
<dbReference type="SMART" id="SM00387">
    <property type="entry name" value="HATPase_c"/>
    <property type="match status" value="1"/>
</dbReference>
<dbReference type="EMBL" id="FODJ01000009">
    <property type="protein sequence ID" value="SEO56932.1"/>
    <property type="molecule type" value="Genomic_DNA"/>
</dbReference>
<evidence type="ECO:0000313" key="12">
    <source>
        <dbReference type="Proteomes" id="UP000199300"/>
    </source>
</evidence>
<dbReference type="InterPro" id="IPR036890">
    <property type="entry name" value="HATPase_C_sf"/>
</dbReference>
<feature type="transmembrane region" description="Helical" evidence="9">
    <location>
        <begin position="7"/>
        <end position="26"/>
    </location>
</feature>
<name>A0A1H8QRV9_9BACI</name>
<dbReference type="CDD" id="cd00082">
    <property type="entry name" value="HisKA"/>
    <property type="match status" value="1"/>
</dbReference>
<feature type="transmembrane region" description="Helical" evidence="9">
    <location>
        <begin position="276"/>
        <end position="292"/>
    </location>
</feature>
<keyword evidence="3" id="KW-0597">Phosphoprotein</keyword>
<dbReference type="InterPro" id="IPR003594">
    <property type="entry name" value="HATPase_dom"/>
</dbReference>
<dbReference type="SUPFAM" id="SSF55874">
    <property type="entry name" value="ATPase domain of HSP90 chaperone/DNA topoisomerase II/histidine kinase"/>
    <property type="match status" value="1"/>
</dbReference>
<feature type="transmembrane region" description="Helical" evidence="9">
    <location>
        <begin position="333"/>
        <end position="355"/>
    </location>
</feature>
<dbReference type="GO" id="GO:0005524">
    <property type="term" value="F:ATP binding"/>
    <property type="evidence" value="ECO:0007669"/>
    <property type="project" value="UniProtKB-KW"/>
</dbReference>
<gene>
    <name evidence="11" type="ORF">SAMN04488134_10926</name>
</gene>
<reference evidence="11 12" key="1">
    <citation type="submission" date="2016-10" db="EMBL/GenBank/DDBJ databases">
        <authorList>
            <person name="de Groot N.N."/>
        </authorList>
    </citation>
    <scope>NUCLEOTIDE SEQUENCE [LARGE SCALE GENOMIC DNA]</scope>
    <source>
        <strain evidence="11 12">CGMCC 1.10434</strain>
    </source>
</reference>
<proteinExistence type="predicted"/>
<feature type="transmembrane region" description="Helical" evidence="9">
    <location>
        <begin position="362"/>
        <end position="386"/>
    </location>
</feature>
<dbReference type="Pfam" id="PF07695">
    <property type="entry name" value="7TMR-DISM_7TM"/>
    <property type="match status" value="1"/>
</dbReference>
<dbReference type="SMART" id="SM00388">
    <property type="entry name" value="HisKA"/>
    <property type="match status" value="1"/>
</dbReference>
<evidence type="ECO:0000256" key="7">
    <source>
        <dbReference type="ARBA" id="ARBA00022840"/>
    </source>
</evidence>
<dbReference type="InterPro" id="IPR003661">
    <property type="entry name" value="HisK_dim/P_dom"/>
</dbReference>
<keyword evidence="9" id="KW-0472">Membrane</keyword>
<evidence type="ECO:0000259" key="10">
    <source>
        <dbReference type="PROSITE" id="PS50109"/>
    </source>
</evidence>
<dbReference type="GO" id="GO:0000155">
    <property type="term" value="F:phosphorelay sensor kinase activity"/>
    <property type="evidence" value="ECO:0007669"/>
    <property type="project" value="InterPro"/>
</dbReference>
<dbReference type="SUPFAM" id="SSF49785">
    <property type="entry name" value="Galactose-binding domain-like"/>
    <property type="match status" value="1"/>
</dbReference>
<accession>A0A1H8QRV9</accession>
<evidence type="ECO:0000256" key="3">
    <source>
        <dbReference type="ARBA" id="ARBA00022553"/>
    </source>
</evidence>
<dbReference type="InterPro" id="IPR008979">
    <property type="entry name" value="Galactose-bd-like_sf"/>
</dbReference>
<organism evidence="11 12">
    <name type="scientific">Amphibacillus marinus</name>
    <dbReference type="NCBI Taxonomy" id="872970"/>
    <lineage>
        <taxon>Bacteria</taxon>
        <taxon>Bacillati</taxon>
        <taxon>Bacillota</taxon>
        <taxon>Bacilli</taxon>
        <taxon>Bacillales</taxon>
        <taxon>Bacillaceae</taxon>
        <taxon>Amphibacillus</taxon>
    </lineage>
</organism>
<dbReference type="InterPro" id="IPR011623">
    <property type="entry name" value="7TMR_DISM_rcpt_extracell_dom1"/>
</dbReference>
<dbReference type="Pfam" id="PF00512">
    <property type="entry name" value="HisKA"/>
    <property type="match status" value="1"/>
</dbReference>
<feature type="domain" description="Histidine kinase" evidence="10">
    <location>
        <begin position="463"/>
        <end position="683"/>
    </location>
</feature>
<dbReference type="PANTHER" id="PTHR43547:SF2">
    <property type="entry name" value="HYBRID SIGNAL TRANSDUCTION HISTIDINE KINASE C"/>
    <property type="match status" value="1"/>
</dbReference>
<dbReference type="SUPFAM" id="SSF47384">
    <property type="entry name" value="Homodimeric domain of signal transducing histidine kinase"/>
    <property type="match status" value="1"/>
</dbReference>
<protein>
    <recommendedName>
        <fullName evidence="2">histidine kinase</fullName>
        <ecNumber evidence="2">2.7.13.3</ecNumber>
    </recommendedName>
</protein>
<dbReference type="Gene3D" id="2.60.120.260">
    <property type="entry name" value="Galactose-binding domain-like"/>
    <property type="match status" value="1"/>
</dbReference>
<sequence>MQKVLKSNFLIMAICLFGLAGAMFILNNDKVNLTIENGYHSVTAEQLGNQSLLSLTGEWSFYPNQFLTTEAIWKEKEVTTLVNLPHSWRDEDVTYFKQSDRYGYGTYHLQLEIPEQLVGQSFGLYLERIGSAYRLFVNGIEQEGVGVVSQSAQHEQASLTRNAVFIQPQDEKIDLVVHVSSHSFREGGIYQNIYFGLEQFVLNSYLKDLALEAVLIGALLAISLYHFIVLRIRGNDLSNLYISLVGVLGAIRTWVYNEEFVFLLFPEIDWQVMMKIEYITPLLIFIALILYLKKNYQAEVNGTVANLSIMLIVVVSTFILFTPTRVFTNLINIHVLIMVLLLGYYIFYVGIIATFRKRPGSVIYLIGLMIGVVGIINDTLFVTNVIDTVNLFSYSIFSFLIFRAMISSYRYGLTFERNEQLNSELIQLTANLEDKVVERTSELLMMNKELNSLQRQRGELLTNIAHDLGAPLFGIQTHLHLMKKTDLSQDASERLQALDEKLLYMKRLINDLFDLSKLELKHLSFYYERVPAEGWVQNNNRKCQQSILDQGMEWEYKKELDLEDYTLFIDQTRIEQVIENYLQNAVKFSRGKGYLLKISYELESSQSNQFLKVSIRDFGVGISGDDQVHVFERFFSNREGVTEGTGLGLAISKAIIEQHGGTVGVVSQLGEGSTFYFTLPLELN</sequence>
<dbReference type="Pfam" id="PF02518">
    <property type="entry name" value="HATPase_c"/>
    <property type="match status" value="1"/>
</dbReference>
<dbReference type="InterPro" id="IPR005467">
    <property type="entry name" value="His_kinase_dom"/>
</dbReference>
<dbReference type="InterPro" id="IPR036097">
    <property type="entry name" value="HisK_dim/P_sf"/>
</dbReference>
<keyword evidence="9" id="KW-1133">Transmembrane helix</keyword>
<keyword evidence="4" id="KW-0808">Transferase</keyword>
<evidence type="ECO:0000256" key="8">
    <source>
        <dbReference type="ARBA" id="ARBA00023012"/>
    </source>
</evidence>
<dbReference type="AlphaFoldDB" id="A0A1H8QRV9"/>
<keyword evidence="7" id="KW-0067">ATP-binding</keyword>
<keyword evidence="8" id="KW-0902">Two-component regulatory system</keyword>
<feature type="transmembrane region" description="Helical" evidence="9">
    <location>
        <begin position="304"/>
        <end position="321"/>
    </location>
</feature>
<evidence type="ECO:0000256" key="9">
    <source>
        <dbReference type="SAM" id="Phobius"/>
    </source>
</evidence>
<dbReference type="Gene3D" id="1.10.287.130">
    <property type="match status" value="1"/>
</dbReference>
<evidence type="ECO:0000256" key="6">
    <source>
        <dbReference type="ARBA" id="ARBA00022777"/>
    </source>
</evidence>
<evidence type="ECO:0000256" key="1">
    <source>
        <dbReference type="ARBA" id="ARBA00000085"/>
    </source>
</evidence>
<dbReference type="Proteomes" id="UP000199300">
    <property type="component" value="Unassembled WGS sequence"/>
</dbReference>
<dbReference type="EC" id="2.7.13.3" evidence="2"/>
<evidence type="ECO:0000313" key="11">
    <source>
        <dbReference type="EMBL" id="SEO56932.1"/>
    </source>
</evidence>
<dbReference type="PROSITE" id="PS50109">
    <property type="entry name" value="HIS_KIN"/>
    <property type="match status" value="1"/>
</dbReference>
<comment type="catalytic activity">
    <reaction evidence="1">
        <text>ATP + protein L-histidine = ADP + protein N-phospho-L-histidine.</text>
        <dbReference type="EC" id="2.7.13.3"/>
    </reaction>
</comment>
<dbReference type="Gene3D" id="3.30.565.10">
    <property type="entry name" value="Histidine kinase-like ATPase, C-terminal domain"/>
    <property type="match status" value="1"/>
</dbReference>
<feature type="transmembrane region" description="Helical" evidence="9">
    <location>
        <begin position="240"/>
        <end position="256"/>
    </location>
</feature>